<name>A0A545T5R0_9GAMM</name>
<reference evidence="1 2" key="1">
    <citation type="submission" date="2019-06" db="EMBL/GenBank/DDBJ databases">
        <title>Whole genome sequence for Cellvibrionaceae sp. R142.</title>
        <authorList>
            <person name="Wang G."/>
        </authorList>
    </citation>
    <scope>NUCLEOTIDE SEQUENCE [LARGE SCALE GENOMIC DNA]</scope>
    <source>
        <strain evidence="1 2">R142</strain>
    </source>
</reference>
<sequence>MPAPFMLMLGPIRFAVDQGAYQKLTRNSAYTWASRPQPGHPLLKKKGLGGAARQYNGPGDDSLTISGTLYPQHNGGAWQLTLMRLSAGIGVPLPLITGTAVMGRWVIESIGDDRSEFLDNGAARKIEFTLSLKRYQRDYLQSLT</sequence>
<dbReference type="InterPro" id="IPR009734">
    <property type="entry name" value="Myoviridae_GpU"/>
</dbReference>
<comment type="caution">
    <text evidence="1">The sequence shown here is derived from an EMBL/GenBank/DDBJ whole genome shotgun (WGS) entry which is preliminary data.</text>
</comment>
<proteinExistence type="predicted"/>
<dbReference type="RefSeq" id="WP_142905709.1">
    <property type="nucleotide sequence ID" value="NZ_ML660098.1"/>
</dbReference>
<evidence type="ECO:0000313" key="1">
    <source>
        <dbReference type="EMBL" id="TQV72577.1"/>
    </source>
</evidence>
<keyword evidence="2" id="KW-1185">Reference proteome</keyword>
<organism evidence="1 2">
    <name type="scientific">Exilibacterium tricleocarpae</name>
    <dbReference type="NCBI Taxonomy" id="2591008"/>
    <lineage>
        <taxon>Bacteria</taxon>
        <taxon>Pseudomonadati</taxon>
        <taxon>Pseudomonadota</taxon>
        <taxon>Gammaproteobacteria</taxon>
        <taxon>Cellvibrionales</taxon>
        <taxon>Cellvibrionaceae</taxon>
        <taxon>Exilibacterium</taxon>
    </lineage>
</organism>
<evidence type="ECO:0000313" key="2">
    <source>
        <dbReference type="Proteomes" id="UP000319732"/>
    </source>
</evidence>
<accession>A0A545T5R0</accession>
<dbReference type="Pfam" id="PF06995">
    <property type="entry name" value="Phage_P2_GpU"/>
    <property type="match status" value="1"/>
</dbReference>
<dbReference type="AlphaFoldDB" id="A0A545T5R0"/>
<dbReference type="EMBL" id="VHSG01000019">
    <property type="protein sequence ID" value="TQV72577.1"/>
    <property type="molecule type" value="Genomic_DNA"/>
</dbReference>
<dbReference type="OrthoDB" id="1550902at2"/>
<protein>
    <submittedName>
        <fullName evidence="1">Phage tail protein</fullName>
    </submittedName>
</protein>
<dbReference type="Proteomes" id="UP000319732">
    <property type="component" value="Unassembled WGS sequence"/>
</dbReference>
<gene>
    <name evidence="1" type="ORF">FKG94_17905</name>
</gene>